<keyword evidence="3" id="KW-1185">Reference proteome</keyword>
<evidence type="ECO:0000313" key="2">
    <source>
        <dbReference type="EMBL" id="CAI9728294.1"/>
    </source>
</evidence>
<evidence type="ECO:0000313" key="3">
    <source>
        <dbReference type="Proteomes" id="UP001162480"/>
    </source>
</evidence>
<organism evidence="2 3">
    <name type="scientific">Octopus vulgaris</name>
    <name type="common">Common octopus</name>
    <dbReference type="NCBI Taxonomy" id="6645"/>
    <lineage>
        <taxon>Eukaryota</taxon>
        <taxon>Metazoa</taxon>
        <taxon>Spiralia</taxon>
        <taxon>Lophotrochozoa</taxon>
        <taxon>Mollusca</taxon>
        <taxon>Cephalopoda</taxon>
        <taxon>Coleoidea</taxon>
        <taxon>Octopodiformes</taxon>
        <taxon>Octopoda</taxon>
        <taxon>Incirrata</taxon>
        <taxon>Octopodidae</taxon>
        <taxon>Octopus</taxon>
    </lineage>
</organism>
<accession>A0AA36B6J9</accession>
<proteinExistence type="predicted"/>
<reference evidence="2" key="1">
    <citation type="submission" date="2023-08" db="EMBL/GenBank/DDBJ databases">
        <authorList>
            <person name="Alioto T."/>
            <person name="Alioto T."/>
            <person name="Gomez Garrido J."/>
        </authorList>
    </citation>
    <scope>NUCLEOTIDE SEQUENCE</scope>
</reference>
<protein>
    <submittedName>
        <fullName evidence="2">Uncharacterized protein</fullName>
    </submittedName>
</protein>
<dbReference type="AlphaFoldDB" id="A0AA36B6J9"/>
<sequence>MADVEMATETEVTTVDGREYQRQRSNSDPQPAIEALNALNVQNALFSRRRWSPTMERRVLQSYLTLPPHRHLEPNRYGNLVATVVPIQRNKATNSSTETTKSQTLKKHHCIKPKGQVNFLKESCLFKTS</sequence>
<dbReference type="EMBL" id="OX597822">
    <property type="protein sequence ID" value="CAI9728294.1"/>
    <property type="molecule type" value="Genomic_DNA"/>
</dbReference>
<name>A0AA36B6J9_OCTVU</name>
<feature type="region of interest" description="Disordered" evidence="1">
    <location>
        <begin position="1"/>
        <end position="30"/>
    </location>
</feature>
<dbReference type="Proteomes" id="UP001162480">
    <property type="component" value="Chromosome 9"/>
</dbReference>
<gene>
    <name evidence="2" type="ORF">OCTVUL_1B004513</name>
</gene>
<evidence type="ECO:0000256" key="1">
    <source>
        <dbReference type="SAM" id="MobiDB-lite"/>
    </source>
</evidence>